<dbReference type="AlphaFoldDB" id="A0A2S3WSY5"/>
<comment type="caution">
    <text evidence="2">The sequence shown here is derived from an EMBL/GenBank/DDBJ whole genome shotgun (WGS) entry which is preliminary data.</text>
</comment>
<dbReference type="Proteomes" id="UP000237378">
    <property type="component" value="Unassembled WGS sequence"/>
</dbReference>
<gene>
    <name evidence="2" type="ORF">BGP82_23150</name>
</gene>
<sequence length="160" mass="17845">MVYRTAADVLQAHWDGRLPVNPQAIAQAMGIEVKALTPFDPATWRPNESGHYSYREGRPLITYNFTDAPVRQRFTIAHEIGHHVHGDLDAPRDTTEQFSARARDPKEVAANRFAAALLMPAALVKHMVVEQRITDLSRLAQTFGVSTAAMEFRLKAIGLL</sequence>
<evidence type="ECO:0000259" key="1">
    <source>
        <dbReference type="Pfam" id="PF06114"/>
    </source>
</evidence>
<name>A0A2S3WSY5_PSEPU</name>
<dbReference type="PANTHER" id="PTHR43236:SF2">
    <property type="entry name" value="BLL0069 PROTEIN"/>
    <property type="match status" value="1"/>
</dbReference>
<proteinExistence type="predicted"/>
<dbReference type="EMBL" id="MING01000083">
    <property type="protein sequence ID" value="POG04154.1"/>
    <property type="molecule type" value="Genomic_DNA"/>
</dbReference>
<dbReference type="InterPro" id="IPR052345">
    <property type="entry name" value="Rad_response_metalloprotease"/>
</dbReference>
<dbReference type="Gene3D" id="1.10.10.2910">
    <property type="match status" value="1"/>
</dbReference>
<dbReference type="RefSeq" id="WP_054888454.1">
    <property type="nucleotide sequence ID" value="NZ_MING01000083.1"/>
</dbReference>
<dbReference type="Pfam" id="PF06114">
    <property type="entry name" value="Peptidase_M78"/>
    <property type="match status" value="1"/>
</dbReference>
<dbReference type="SUPFAM" id="SSF55486">
    <property type="entry name" value="Metalloproteases ('zincins'), catalytic domain"/>
    <property type="match status" value="1"/>
</dbReference>
<accession>A0A2S3WSY5</accession>
<evidence type="ECO:0000313" key="3">
    <source>
        <dbReference type="Proteomes" id="UP000237378"/>
    </source>
</evidence>
<dbReference type="PANTHER" id="PTHR43236">
    <property type="entry name" value="ANTITOXIN HIGA1"/>
    <property type="match status" value="1"/>
</dbReference>
<protein>
    <recommendedName>
        <fullName evidence="1">IrrE N-terminal-like domain-containing protein</fullName>
    </recommendedName>
</protein>
<reference evidence="2 3" key="2">
    <citation type="submission" date="2018-03" db="EMBL/GenBank/DDBJ databases">
        <title>Draft genome of Pseudomonas putida strain KH-18-2.</title>
        <authorList>
            <person name="Yoshizawa S."/>
            <person name="Khan N.H."/>
            <person name="Nishimura M."/>
            <person name="Chiura H.X."/>
            <person name="Ogura Y."/>
            <person name="Hayashi T."/>
            <person name="Kogure K."/>
        </authorList>
    </citation>
    <scope>NUCLEOTIDE SEQUENCE [LARGE SCALE GENOMIC DNA]</scope>
    <source>
        <strain evidence="2 3">KH-18-2</strain>
    </source>
</reference>
<feature type="domain" description="IrrE N-terminal-like" evidence="1">
    <location>
        <begin position="50"/>
        <end position="155"/>
    </location>
</feature>
<reference evidence="2 3" key="1">
    <citation type="submission" date="2016-08" db="EMBL/GenBank/DDBJ databases">
        <authorList>
            <person name="Seilhamer J.J."/>
        </authorList>
    </citation>
    <scope>NUCLEOTIDE SEQUENCE [LARGE SCALE GENOMIC DNA]</scope>
    <source>
        <strain evidence="2 3">KH-18-2</strain>
    </source>
</reference>
<organism evidence="2 3">
    <name type="scientific">Pseudomonas putida</name>
    <name type="common">Arthrobacter siderocapsulatus</name>
    <dbReference type="NCBI Taxonomy" id="303"/>
    <lineage>
        <taxon>Bacteria</taxon>
        <taxon>Pseudomonadati</taxon>
        <taxon>Pseudomonadota</taxon>
        <taxon>Gammaproteobacteria</taxon>
        <taxon>Pseudomonadales</taxon>
        <taxon>Pseudomonadaceae</taxon>
        <taxon>Pseudomonas</taxon>
    </lineage>
</organism>
<dbReference type="InterPro" id="IPR010359">
    <property type="entry name" value="IrrE_HExxH"/>
</dbReference>
<evidence type="ECO:0000313" key="2">
    <source>
        <dbReference type="EMBL" id="POG04154.1"/>
    </source>
</evidence>